<evidence type="ECO:0000256" key="1">
    <source>
        <dbReference type="SAM" id="Phobius"/>
    </source>
</evidence>
<feature type="transmembrane region" description="Helical" evidence="1">
    <location>
        <begin position="143"/>
        <end position="162"/>
    </location>
</feature>
<keyword evidence="3" id="KW-1185">Reference proteome</keyword>
<accession>A0A8H7UDD8</accession>
<feature type="transmembrane region" description="Helical" evidence="1">
    <location>
        <begin position="169"/>
        <end position="188"/>
    </location>
</feature>
<dbReference type="EMBL" id="JAEPRA010000014">
    <property type="protein sequence ID" value="KAG2175808.1"/>
    <property type="molecule type" value="Genomic_DNA"/>
</dbReference>
<keyword evidence="1" id="KW-1133">Transmembrane helix</keyword>
<proteinExistence type="predicted"/>
<comment type="caution">
    <text evidence="2">The sequence shown here is derived from an EMBL/GenBank/DDBJ whole genome shotgun (WGS) entry which is preliminary data.</text>
</comment>
<sequence>MTQYNTNDIDEQIKPLMAKEGRAKTWAGPTTAGISHAVAGEKEEDWPSGHTATAGSGAVFEQFSDGRSLRLVALWLGASIAIVLPALWWCVPLAAPAGAQLSAWRLYPSRVLDQVGALVATILLGTVCGACVVQHLMEHQAPVSLLATMAGVPTLDVLVGVVRQGRRNVGLAVIVLGPFILTLSAQLLSAALQNNISVWGVDVSSVSSQVILWAENGTMEGLSTIASVASSGVVLGGGLVDRAFMQAVGQPLENITDGVLTSSYMDVTGLSLSPCWLNTTLGPPDTSRCIKCQILIATGKNCTCPPSVTAVAAVCPSGVYSLPVSEVNKFNKGLLSAYATAAKPDGSAAVVFMNGGRQANTKLGQEYTFEVTGVANRQYVQITVQAGLIAAVTNTTAVTITAADAASHLPVSVANSGFIDSVLSPNGTVMWWQAAVISPFVPAQVVSLSGKEQRWVAAAMMSGEAVGWMALWGLIVVSGMLVCLRVNRTAVSIASGGTGVQALLADVKLLTGCLDRTFLDDPVRFGAVSSTHAALSSESTPFIPGERYGAEDDD</sequence>
<keyword evidence="1" id="KW-0472">Membrane</keyword>
<dbReference type="Proteomes" id="UP000612746">
    <property type="component" value="Unassembled WGS sequence"/>
</dbReference>
<dbReference type="AlphaFoldDB" id="A0A8H7UDD8"/>
<protein>
    <submittedName>
        <fullName evidence="2">Uncharacterized protein</fullName>
    </submittedName>
</protein>
<feature type="transmembrane region" description="Helical" evidence="1">
    <location>
        <begin position="115"/>
        <end position="137"/>
    </location>
</feature>
<evidence type="ECO:0000313" key="3">
    <source>
        <dbReference type="Proteomes" id="UP000612746"/>
    </source>
</evidence>
<feature type="transmembrane region" description="Helical" evidence="1">
    <location>
        <begin position="72"/>
        <end position="95"/>
    </location>
</feature>
<reference evidence="2" key="1">
    <citation type="submission" date="2020-12" db="EMBL/GenBank/DDBJ databases">
        <title>Metabolic potential, ecology and presence of endohyphal bacteria is reflected in genomic diversity of Mucoromycotina.</title>
        <authorList>
            <person name="Muszewska A."/>
            <person name="Okrasinska A."/>
            <person name="Steczkiewicz K."/>
            <person name="Drgas O."/>
            <person name="Orlowska M."/>
            <person name="Perlinska-Lenart U."/>
            <person name="Aleksandrzak-Piekarczyk T."/>
            <person name="Szatraj K."/>
            <person name="Zielenkiewicz U."/>
            <person name="Pilsyk S."/>
            <person name="Malc E."/>
            <person name="Mieczkowski P."/>
            <person name="Kruszewska J.S."/>
            <person name="Biernat P."/>
            <person name="Pawlowska J."/>
        </authorList>
    </citation>
    <scope>NUCLEOTIDE SEQUENCE</scope>
    <source>
        <strain evidence="2">WA0000051536</strain>
    </source>
</reference>
<feature type="transmembrane region" description="Helical" evidence="1">
    <location>
        <begin position="465"/>
        <end position="484"/>
    </location>
</feature>
<gene>
    <name evidence="2" type="ORF">INT44_000286</name>
</gene>
<name>A0A8H7UDD8_9FUNG</name>
<keyword evidence="1" id="KW-0812">Transmembrane</keyword>
<organism evidence="2 3">
    <name type="scientific">Umbelopsis vinacea</name>
    <dbReference type="NCBI Taxonomy" id="44442"/>
    <lineage>
        <taxon>Eukaryota</taxon>
        <taxon>Fungi</taxon>
        <taxon>Fungi incertae sedis</taxon>
        <taxon>Mucoromycota</taxon>
        <taxon>Mucoromycotina</taxon>
        <taxon>Umbelopsidomycetes</taxon>
        <taxon>Umbelopsidales</taxon>
        <taxon>Umbelopsidaceae</taxon>
        <taxon>Umbelopsis</taxon>
    </lineage>
</organism>
<evidence type="ECO:0000313" key="2">
    <source>
        <dbReference type="EMBL" id="KAG2175808.1"/>
    </source>
</evidence>